<dbReference type="EMBL" id="GBXM01003196">
    <property type="protein sequence ID" value="JAI05382.1"/>
    <property type="molecule type" value="Transcribed_RNA"/>
</dbReference>
<evidence type="ECO:0000313" key="1">
    <source>
        <dbReference type="EMBL" id="JAI05382.1"/>
    </source>
</evidence>
<name>A0A0E9XSJ5_ANGAN</name>
<sequence>MPRCTTFMAYLSHPSWHQMNVNHMDLKPGLRPSCSYENANQFDNRASIC</sequence>
<protein>
    <submittedName>
        <fullName evidence="1">Uncharacterized protein</fullName>
    </submittedName>
</protein>
<dbReference type="AlphaFoldDB" id="A0A0E9XSJ5"/>
<organism evidence="1">
    <name type="scientific">Anguilla anguilla</name>
    <name type="common">European freshwater eel</name>
    <name type="synonym">Muraena anguilla</name>
    <dbReference type="NCBI Taxonomy" id="7936"/>
    <lineage>
        <taxon>Eukaryota</taxon>
        <taxon>Metazoa</taxon>
        <taxon>Chordata</taxon>
        <taxon>Craniata</taxon>
        <taxon>Vertebrata</taxon>
        <taxon>Euteleostomi</taxon>
        <taxon>Actinopterygii</taxon>
        <taxon>Neopterygii</taxon>
        <taxon>Teleostei</taxon>
        <taxon>Anguilliformes</taxon>
        <taxon>Anguillidae</taxon>
        <taxon>Anguilla</taxon>
    </lineage>
</organism>
<proteinExistence type="predicted"/>
<reference evidence="1" key="2">
    <citation type="journal article" date="2015" name="Fish Shellfish Immunol.">
        <title>Early steps in the European eel (Anguilla anguilla)-Vibrio vulnificus interaction in the gills: Role of the RtxA13 toxin.</title>
        <authorList>
            <person name="Callol A."/>
            <person name="Pajuelo D."/>
            <person name="Ebbesson L."/>
            <person name="Teles M."/>
            <person name="MacKenzie S."/>
            <person name="Amaro C."/>
        </authorList>
    </citation>
    <scope>NUCLEOTIDE SEQUENCE</scope>
</reference>
<reference evidence="1" key="1">
    <citation type="submission" date="2014-11" db="EMBL/GenBank/DDBJ databases">
        <authorList>
            <person name="Amaro Gonzalez C."/>
        </authorList>
    </citation>
    <scope>NUCLEOTIDE SEQUENCE</scope>
</reference>
<accession>A0A0E9XSJ5</accession>